<dbReference type="AlphaFoldDB" id="A0AAD5PPY2"/>
<evidence type="ECO:0000313" key="2">
    <source>
        <dbReference type="EMBL" id="KAI9552554.1"/>
    </source>
</evidence>
<dbReference type="EMBL" id="WJBH02000009">
    <property type="protein sequence ID" value="KAI9552554.1"/>
    <property type="molecule type" value="Genomic_DNA"/>
</dbReference>
<organism evidence="2 3">
    <name type="scientific">Daphnia sinensis</name>
    <dbReference type="NCBI Taxonomy" id="1820382"/>
    <lineage>
        <taxon>Eukaryota</taxon>
        <taxon>Metazoa</taxon>
        <taxon>Ecdysozoa</taxon>
        <taxon>Arthropoda</taxon>
        <taxon>Crustacea</taxon>
        <taxon>Branchiopoda</taxon>
        <taxon>Diplostraca</taxon>
        <taxon>Cladocera</taxon>
        <taxon>Anomopoda</taxon>
        <taxon>Daphniidae</taxon>
        <taxon>Daphnia</taxon>
        <taxon>Daphnia similis group</taxon>
    </lineage>
</organism>
<feature type="region of interest" description="Disordered" evidence="1">
    <location>
        <begin position="47"/>
        <end position="70"/>
    </location>
</feature>
<dbReference type="PANTHER" id="PTHR20956:SF12">
    <property type="entry name" value="FLYWCH-TYPE DOMAIN-CONTAINING PROTEIN"/>
    <property type="match status" value="1"/>
</dbReference>
<feature type="compositionally biased region" description="Basic residues" evidence="1">
    <location>
        <begin position="348"/>
        <end position="357"/>
    </location>
</feature>
<name>A0AAD5PPY2_9CRUS</name>
<evidence type="ECO:0000256" key="1">
    <source>
        <dbReference type="SAM" id="MobiDB-lite"/>
    </source>
</evidence>
<evidence type="ECO:0008006" key="4">
    <source>
        <dbReference type="Google" id="ProtNLM"/>
    </source>
</evidence>
<keyword evidence="3" id="KW-1185">Reference proteome</keyword>
<comment type="caution">
    <text evidence="2">The sequence shown here is derived from an EMBL/GenBank/DDBJ whole genome shotgun (WGS) entry which is preliminary data.</text>
</comment>
<accession>A0AAD5PPY2</accession>
<evidence type="ECO:0000313" key="3">
    <source>
        <dbReference type="Proteomes" id="UP000820818"/>
    </source>
</evidence>
<feature type="compositionally biased region" description="Basic and acidic residues" evidence="1">
    <location>
        <begin position="358"/>
        <end position="369"/>
    </location>
</feature>
<feature type="region of interest" description="Disordered" evidence="1">
    <location>
        <begin position="348"/>
        <end position="372"/>
    </location>
</feature>
<dbReference type="Proteomes" id="UP000820818">
    <property type="component" value="Linkage Group LG9"/>
</dbReference>
<sequence length="396" mass="45188">MKHQWCYDPWINQTDNQFQKKMGFVCSLCRLTDSPFPLKIVSPASDNIEQSRPKRKIKKPTLFSPSPPRKRVNRIQHYKQRTIELPAPERVPNLAPQVTDAHHQKPSPTDFPSVGTLLDGSFGNLQFSPTAFEGFETILNMPSEPSAGERFVLVNNYFLNLKFISSSTPVNSTPVVNRDLDFEAEPPRNLLSPTLTTPVPLVNCFEIVEGAFIRAKNQFLDVLGNRYGLKRSVPNKDGVFTLLCTRRGRKNEVSCAAYVKQLGNIFTEGTKPHCHEPNPELNLKVPLMKQMKDVALKNLFDSANSLAEDLIVPTTIEGVNEKRAEVKKTLLPIVRTNNDVEGWHRRLNTKAPRKAAHTTREDPTAESKSYKRRNERIKKIWEKYRLEEYTVQEVLK</sequence>
<reference evidence="2 3" key="1">
    <citation type="submission" date="2022-05" db="EMBL/GenBank/DDBJ databases">
        <title>A multi-omics perspective on studying reproductive biology in Daphnia sinensis.</title>
        <authorList>
            <person name="Jia J."/>
        </authorList>
    </citation>
    <scope>NUCLEOTIDE SEQUENCE [LARGE SCALE GENOMIC DNA]</scope>
    <source>
        <strain evidence="2 3">WSL</strain>
    </source>
</reference>
<proteinExistence type="predicted"/>
<protein>
    <recommendedName>
        <fullName evidence="4">FLYWCH-type domain-containing protein</fullName>
    </recommendedName>
</protein>
<dbReference type="PANTHER" id="PTHR20956">
    <property type="entry name" value="HEH2P"/>
    <property type="match status" value="1"/>
</dbReference>
<gene>
    <name evidence="2" type="ORF">GHT06_020408</name>
</gene>